<dbReference type="RefSeq" id="WP_380700918.1">
    <property type="nucleotide sequence ID" value="NZ_JBHSAP010000001.1"/>
</dbReference>
<evidence type="ECO:0000313" key="3">
    <source>
        <dbReference type="Proteomes" id="UP001595843"/>
    </source>
</evidence>
<proteinExistence type="predicted"/>
<protein>
    <submittedName>
        <fullName evidence="2">Uncharacterized protein</fullName>
    </submittedName>
</protein>
<feature type="region of interest" description="Disordered" evidence="1">
    <location>
        <begin position="65"/>
        <end position="86"/>
    </location>
</feature>
<name>A0ABV8J9H5_9BACL</name>
<evidence type="ECO:0000313" key="2">
    <source>
        <dbReference type="EMBL" id="MFC4075214.1"/>
    </source>
</evidence>
<reference evidence="3" key="1">
    <citation type="journal article" date="2019" name="Int. J. Syst. Evol. Microbiol.">
        <title>The Global Catalogue of Microorganisms (GCM) 10K type strain sequencing project: providing services to taxonomists for standard genome sequencing and annotation.</title>
        <authorList>
            <consortium name="The Broad Institute Genomics Platform"/>
            <consortium name="The Broad Institute Genome Sequencing Center for Infectious Disease"/>
            <person name="Wu L."/>
            <person name="Ma J."/>
        </authorList>
    </citation>
    <scope>NUCLEOTIDE SEQUENCE [LARGE SCALE GENOMIC DNA]</scope>
    <source>
        <strain evidence="3">IBRC-M 10813</strain>
    </source>
</reference>
<sequence length="86" mass="10112">MSMTEKTPQKSKPIDLIIDETKYQLLQVMEKSGLRLGILELLTKDILTEIQRQKKMTIEQYFRDQDERELTSAEIDHKQTETREGG</sequence>
<evidence type="ECO:0000256" key="1">
    <source>
        <dbReference type="SAM" id="MobiDB-lite"/>
    </source>
</evidence>
<accession>A0ABV8J9H5</accession>
<dbReference type="Proteomes" id="UP001595843">
    <property type="component" value="Unassembled WGS sequence"/>
</dbReference>
<gene>
    <name evidence="2" type="ORF">ACFOUO_00045</name>
</gene>
<comment type="caution">
    <text evidence="2">The sequence shown here is derived from an EMBL/GenBank/DDBJ whole genome shotgun (WGS) entry which is preliminary data.</text>
</comment>
<organism evidence="2 3">
    <name type="scientific">Salinithrix halophila</name>
    <dbReference type="NCBI Taxonomy" id="1485204"/>
    <lineage>
        <taxon>Bacteria</taxon>
        <taxon>Bacillati</taxon>
        <taxon>Bacillota</taxon>
        <taxon>Bacilli</taxon>
        <taxon>Bacillales</taxon>
        <taxon>Thermoactinomycetaceae</taxon>
        <taxon>Salinithrix</taxon>
    </lineage>
</organism>
<dbReference type="EMBL" id="JBHSAP010000001">
    <property type="protein sequence ID" value="MFC4075214.1"/>
    <property type="molecule type" value="Genomic_DNA"/>
</dbReference>
<keyword evidence="3" id="KW-1185">Reference proteome</keyword>